<reference evidence="5 6" key="1">
    <citation type="journal article" date="2016" name="Mol. Biol. Evol.">
        <title>Comparative Genomics of Early-Diverging Mushroom-Forming Fungi Provides Insights into the Origins of Lignocellulose Decay Capabilities.</title>
        <authorList>
            <person name="Nagy L.G."/>
            <person name="Riley R."/>
            <person name="Tritt A."/>
            <person name="Adam C."/>
            <person name="Daum C."/>
            <person name="Floudas D."/>
            <person name="Sun H."/>
            <person name="Yadav J.S."/>
            <person name="Pangilinan J."/>
            <person name="Larsson K.H."/>
            <person name="Matsuura K."/>
            <person name="Barry K."/>
            <person name="Labutti K."/>
            <person name="Kuo R."/>
            <person name="Ohm R.A."/>
            <person name="Bhattacharya S.S."/>
            <person name="Shirouzu T."/>
            <person name="Yoshinaga Y."/>
            <person name="Martin F.M."/>
            <person name="Grigoriev I.V."/>
            <person name="Hibbett D.S."/>
        </authorList>
    </citation>
    <scope>NUCLEOTIDE SEQUENCE [LARGE SCALE GENOMIC DNA]</scope>
    <source>
        <strain evidence="5 6">HHB12029</strain>
    </source>
</reference>
<dbReference type="Proteomes" id="UP000077266">
    <property type="component" value="Unassembled WGS sequence"/>
</dbReference>
<dbReference type="InterPro" id="IPR027417">
    <property type="entry name" value="P-loop_NTPase"/>
</dbReference>
<evidence type="ECO:0000313" key="5">
    <source>
        <dbReference type="EMBL" id="KZV97055.1"/>
    </source>
</evidence>
<dbReference type="Gene3D" id="3.40.50.300">
    <property type="entry name" value="P-loop containing nucleotide triphosphate hydrolases"/>
    <property type="match status" value="2"/>
</dbReference>
<dbReference type="InterPro" id="IPR001806">
    <property type="entry name" value="Small_GTPase"/>
</dbReference>
<evidence type="ECO:0000256" key="4">
    <source>
        <dbReference type="SAM" id="MobiDB-lite"/>
    </source>
</evidence>
<dbReference type="EMBL" id="KV425935">
    <property type="protein sequence ID" value="KZV97055.1"/>
    <property type="molecule type" value="Genomic_DNA"/>
</dbReference>
<keyword evidence="6" id="KW-1185">Reference proteome</keyword>
<dbReference type="STRING" id="1314781.A0A165KXN3"/>
<evidence type="ECO:0000256" key="2">
    <source>
        <dbReference type="ARBA" id="ARBA00022741"/>
    </source>
</evidence>
<feature type="region of interest" description="Disordered" evidence="4">
    <location>
        <begin position="226"/>
        <end position="249"/>
    </location>
</feature>
<keyword evidence="2" id="KW-0547">Nucleotide-binding</keyword>
<dbReference type="SUPFAM" id="SSF52540">
    <property type="entry name" value="P-loop containing nucleoside triphosphate hydrolases"/>
    <property type="match status" value="2"/>
</dbReference>
<gene>
    <name evidence="5" type="ORF">EXIGLDRAFT_764808</name>
</gene>
<accession>A0A165KXN3</accession>
<evidence type="ECO:0000313" key="6">
    <source>
        <dbReference type="Proteomes" id="UP000077266"/>
    </source>
</evidence>
<dbReference type="AlphaFoldDB" id="A0A165KXN3"/>
<dbReference type="InterPro" id="IPR020849">
    <property type="entry name" value="Small_GTPase_Ras-type"/>
</dbReference>
<dbReference type="SMART" id="SM00173">
    <property type="entry name" value="RAS"/>
    <property type="match status" value="1"/>
</dbReference>
<proteinExistence type="predicted"/>
<dbReference type="PANTHER" id="PTHR24070">
    <property type="entry name" value="RAS, DI-RAS, AND RHEB FAMILY MEMBERS OF SMALL GTPASE SUPERFAMILY"/>
    <property type="match status" value="1"/>
</dbReference>
<dbReference type="GO" id="GO:0005525">
    <property type="term" value="F:GTP binding"/>
    <property type="evidence" value="ECO:0007669"/>
    <property type="project" value="UniProtKB-KW"/>
</dbReference>
<evidence type="ECO:0000256" key="3">
    <source>
        <dbReference type="ARBA" id="ARBA00023134"/>
    </source>
</evidence>
<dbReference type="Pfam" id="PF00071">
    <property type="entry name" value="Ras"/>
    <property type="match status" value="1"/>
</dbReference>
<dbReference type="GO" id="GO:0005886">
    <property type="term" value="C:plasma membrane"/>
    <property type="evidence" value="ECO:0007669"/>
    <property type="project" value="UniProtKB-SubCell"/>
</dbReference>
<dbReference type="InParanoid" id="A0A165KXN3"/>
<protein>
    <submittedName>
        <fullName evidence="5">Uncharacterized protein</fullName>
    </submittedName>
</protein>
<keyword evidence="3" id="KW-0342">GTP-binding</keyword>
<dbReference type="GO" id="GO:0003924">
    <property type="term" value="F:GTPase activity"/>
    <property type="evidence" value="ECO:0007669"/>
    <property type="project" value="InterPro"/>
</dbReference>
<evidence type="ECO:0000256" key="1">
    <source>
        <dbReference type="ARBA" id="ARBA00004342"/>
    </source>
</evidence>
<comment type="subcellular location">
    <subcellularLocation>
        <location evidence="1">Cell membrane</location>
        <topology evidence="1">Lipid-anchor</topology>
        <orientation evidence="1">Cytoplasmic side</orientation>
    </subcellularLocation>
</comment>
<dbReference type="OrthoDB" id="18798at2759"/>
<name>A0A165KXN3_EXIGL</name>
<organism evidence="5 6">
    <name type="scientific">Exidia glandulosa HHB12029</name>
    <dbReference type="NCBI Taxonomy" id="1314781"/>
    <lineage>
        <taxon>Eukaryota</taxon>
        <taxon>Fungi</taxon>
        <taxon>Dikarya</taxon>
        <taxon>Basidiomycota</taxon>
        <taxon>Agaricomycotina</taxon>
        <taxon>Agaricomycetes</taxon>
        <taxon>Auriculariales</taxon>
        <taxon>Exidiaceae</taxon>
        <taxon>Exidia</taxon>
    </lineage>
</organism>
<dbReference type="GO" id="GO:0007165">
    <property type="term" value="P:signal transduction"/>
    <property type="evidence" value="ECO:0007669"/>
    <property type="project" value="InterPro"/>
</dbReference>
<sequence length="545" mass="59093">MLDALGTLLQLEELSGVTIGWNRGYQSSVITSQCLARFTALRVLDNALWYNPAVPSEHTPWSSVFNTLQKLELRHESEPRVTHTLWKALALMVANKCDLLDADSFTEVQDWGRAHDVPVVRASAKTGLGVDASFLTLVKFLPPSARHKIAVLGCSGSGKSALTMQFTLNVFLHEYDPTIEDHFLKVVRVPGILKKAMTAPAQAGLEPSRRSSRTILGTLGSLLRRRSIASTPPKPPPSSSPVQPRPAARKIRRVAKADTNVVALNLASLTQLTGAEKLSSPPPSCGTCNAFLVRSTSGKCPFCHFGGPVRYKESTGTLMIETYDFVLRNGTASNESHNLAATDLSLTLHAPRGWYFEPSAHPGTSLSAYGSILTLSCASADAVSFAFTPSSSTSKRTGPTVPFQARITYRLPASSGDVRERVIHAVIPTTSSRARAESGANIRLLGTHLIRNISLRVNEYLSGNGYGRINTTQARDTFLAVNRLLSRAAAERQEEEMEMVSRIARESGKLDWALESVFRVGPGFHEGKAREDAVAAFARGASIVF</sequence>
<dbReference type="PRINTS" id="PR00449">
    <property type="entry name" value="RASTRNSFRMNG"/>
</dbReference>